<evidence type="ECO:0000313" key="3">
    <source>
        <dbReference type="EMBL" id="KAL3275294.1"/>
    </source>
</evidence>
<keyword evidence="1" id="KW-0175">Coiled coil</keyword>
<accession>A0ABD2N9U4</accession>
<dbReference type="Proteomes" id="UP001516400">
    <property type="component" value="Unassembled WGS sequence"/>
</dbReference>
<feature type="region of interest" description="Disordered" evidence="2">
    <location>
        <begin position="1026"/>
        <end position="1057"/>
    </location>
</feature>
<feature type="region of interest" description="Disordered" evidence="2">
    <location>
        <begin position="807"/>
        <end position="829"/>
    </location>
</feature>
<feature type="compositionally biased region" description="Basic and acidic residues" evidence="2">
    <location>
        <begin position="441"/>
        <end position="452"/>
    </location>
</feature>
<evidence type="ECO:0000256" key="2">
    <source>
        <dbReference type="SAM" id="MobiDB-lite"/>
    </source>
</evidence>
<feature type="compositionally biased region" description="Basic and acidic residues" evidence="2">
    <location>
        <begin position="652"/>
        <end position="661"/>
    </location>
</feature>
<feature type="region of interest" description="Disordered" evidence="2">
    <location>
        <begin position="712"/>
        <end position="742"/>
    </location>
</feature>
<protein>
    <recommendedName>
        <fullName evidence="5">Centrosome-associated protein 350</fullName>
    </recommendedName>
</protein>
<keyword evidence="4" id="KW-1185">Reference proteome</keyword>
<dbReference type="InterPro" id="IPR028750">
    <property type="entry name" value="CEP350/CC187"/>
</dbReference>
<comment type="caution">
    <text evidence="3">The sequence shown here is derived from an EMBL/GenBank/DDBJ whole genome shotgun (WGS) entry which is preliminary data.</text>
</comment>
<dbReference type="PANTHER" id="PTHR13958:SF3">
    <property type="entry name" value="CAP-GLY DOMAIN-CONTAINING PROTEIN-RELATED"/>
    <property type="match status" value="1"/>
</dbReference>
<feature type="compositionally biased region" description="Polar residues" evidence="2">
    <location>
        <begin position="453"/>
        <end position="466"/>
    </location>
</feature>
<feature type="region of interest" description="Disordered" evidence="2">
    <location>
        <begin position="184"/>
        <end position="251"/>
    </location>
</feature>
<feature type="compositionally biased region" description="Basic and acidic residues" evidence="2">
    <location>
        <begin position="574"/>
        <end position="587"/>
    </location>
</feature>
<feature type="compositionally biased region" description="Low complexity" evidence="2">
    <location>
        <begin position="1041"/>
        <end position="1052"/>
    </location>
</feature>
<feature type="compositionally biased region" description="Polar residues" evidence="2">
    <location>
        <begin position="475"/>
        <end position="492"/>
    </location>
</feature>
<feature type="compositionally biased region" description="Basic and acidic residues" evidence="2">
    <location>
        <begin position="549"/>
        <end position="561"/>
    </location>
</feature>
<dbReference type="EMBL" id="JABFTP020000083">
    <property type="protein sequence ID" value="KAL3275294.1"/>
    <property type="molecule type" value="Genomic_DNA"/>
</dbReference>
<feature type="compositionally biased region" description="Basic and acidic residues" evidence="2">
    <location>
        <begin position="184"/>
        <end position="203"/>
    </location>
</feature>
<feature type="region of interest" description="Disordered" evidence="2">
    <location>
        <begin position="435"/>
        <end position="524"/>
    </location>
</feature>
<dbReference type="AlphaFoldDB" id="A0ABD2N9U4"/>
<dbReference type="PROSITE" id="PS50096">
    <property type="entry name" value="IQ"/>
    <property type="match status" value="1"/>
</dbReference>
<feature type="compositionally biased region" description="Low complexity" evidence="2">
    <location>
        <begin position="727"/>
        <end position="740"/>
    </location>
</feature>
<dbReference type="InterPro" id="IPR000048">
    <property type="entry name" value="IQ_motif_EF-hand-BS"/>
</dbReference>
<feature type="compositionally biased region" description="Basic and acidic residues" evidence="2">
    <location>
        <begin position="493"/>
        <end position="524"/>
    </location>
</feature>
<reference evidence="3 4" key="1">
    <citation type="journal article" date="2021" name="BMC Biol.">
        <title>Horizontally acquired antibacterial genes associated with adaptive radiation of ladybird beetles.</title>
        <authorList>
            <person name="Li H.S."/>
            <person name="Tang X.F."/>
            <person name="Huang Y.H."/>
            <person name="Xu Z.Y."/>
            <person name="Chen M.L."/>
            <person name="Du X.Y."/>
            <person name="Qiu B.Y."/>
            <person name="Chen P.T."/>
            <person name="Zhang W."/>
            <person name="Slipinski A."/>
            <person name="Escalona H.E."/>
            <person name="Waterhouse R.M."/>
            <person name="Zwick A."/>
            <person name="Pang H."/>
        </authorList>
    </citation>
    <scope>NUCLEOTIDE SEQUENCE [LARGE SCALE GENOMIC DNA]</scope>
    <source>
        <strain evidence="3">SYSU2018</strain>
    </source>
</reference>
<feature type="coiled-coil region" evidence="1">
    <location>
        <begin position="937"/>
        <end position="997"/>
    </location>
</feature>
<dbReference type="SMART" id="SM00015">
    <property type="entry name" value="IQ"/>
    <property type="match status" value="1"/>
</dbReference>
<evidence type="ECO:0008006" key="5">
    <source>
        <dbReference type="Google" id="ProtNLM"/>
    </source>
</evidence>
<evidence type="ECO:0000256" key="1">
    <source>
        <dbReference type="SAM" id="Coils"/>
    </source>
</evidence>
<name>A0ABD2N9U4_9CUCU</name>
<organism evidence="3 4">
    <name type="scientific">Cryptolaemus montrouzieri</name>
    <dbReference type="NCBI Taxonomy" id="559131"/>
    <lineage>
        <taxon>Eukaryota</taxon>
        <taxon>Metazoa</taxon>
        <taxon>Ecdysozoa</taxon>
        <taxon>Arthropoda</taxon>
        <taxon>Hexapoda</taxon>
        <taxon>Insecta</taxon>
        <taxon>Pterygota</taxon>
        <taxon>Neoptera</taxon>
        <taxon>Endopterygota</taxon>
        <taxon>Coleoptera</taxon>
        <taxon>Polyphaga</taxon>
        <taxon>Cucujiformia</taxon>
        <taxon>Coccinelloidea</taxon>
        <taxon>Coccinellidae</taxon>
        <taxon>Scymninae</taxon>
        <taxon>Scymnini</taxon>
        <taxon>Cryptolaemus</taxon>
    </lineage>
</organism>
<gene>
    <name evidence="3" type="ORF">HHI36_020061</name>
</gene>
<dbReference type="PANTHER" id="PTHR13958">
    <property type="entry name" value="CENTROSOME-ASSOCIATED PROTEIN 350"/>
    <property type="match status" value="1"/>
</dbReference>
<sequence length="1105" mass="125192">MERKVKNDSADVGKRINDTKREIAQLSEELDRLIHSNNSKEQHSNELIKSLKTQENQLKTLQGDNIALRTSNIDIASTKNLNSHGSVKGMDIKPESMCKKNKTYDKEAAKEYIRQQREKREEYRKKMSSKTKIDLELKKQKLYELQQKSLALVQRNLELKRERSRSRENKQEIRIDRNNFIKSGHSLDRKTSSNITVDRKPSTETKSSFSKFFKSPDRKNVKGNKVQVKSKGYMKDPTPQLGDQNTSKISSRGRSTLKNITFRSQEFPSKSCELSYADQNLAATKIQACYKGYLVRKHQSEKKLKVKSEHCIMTDNCAKESKETQTKMRKQSPEMPVWLQPPPIDPYPCNFINTIKRKLQFVVNSPVSSRDIGVQSSIIASSSAGPNKGSKVKETIKESLKSNEKQNLNSFLSHRCFNLDADALKHLALVHSENKSGQNVNKHEKSDSESDTSKNIPEISTESGSAPLNVRSVPVEQNNNSEIKTENSSISDNSKDRVSKEELSDKMVSNKDRSSSIPDSHKSEVTPIEIIENIENSINTSLVSHISDNRSDLSDHSKQEHLGSSQYSLKTKHERSGHSKASTEKNSLKKTLIRDTSTNIPKMSENSDILSERSLKPSIPTNSISSHIEADTSKSNKENIPSIDKVSSNDKTGAHSSEKTTDISVSSQITDGKDGMFKSSEFVSLYSSNFSSEKSDSNNVSLKSISKKNTLTEPIESHKTSQNDQVQSNLNLKNQSKSNSTNIEVDDVNRPMETVNTAVIQTKADMNEIHLKFEAEVHLLNDFNESLKQFMAVEKAFEIIKNKNEISSTKHHSRNSQNSKNSTRATLSEDSKVSVNLSKSLISSINVSRGSDIGDSPFLQDDLFRKPWDKLNDSSGLEISNVDQNLSKDESNFTINEKMPNNLAGLSIKMFEQLIKDEDVRIENLKTIIKIREQALLDRTKGELAWLEIQRKHLKETGRIQEASLVKKKQRGILLKHQQERREMQRLKQLQKIQSNERKTILKEQKNLIKAKLTSEKIMSELRIHTPRRRKSSGPMKVLKSSESIHSETSVSKRASDGEEIISVTSRSHSVRLSEIESSRDLIVDKNEMDMNMVADHKNLSHMKK</sequence>
<evidence type="ECO:0000313" key="4">
    <source>
        <dbReference type="Proteomes" id="UP001516400"/>
    </source>
</evidence>
<feature type="compositionally biased region" description="Polar residues" evidence="2">
    <location>
        <begin position="241"/>
        <end position="251"/>
    </location>
</feature>
<feature type="region of interest" description="Disordered" evidence="2">
    <location>
        <begin position="549"/>
        <end position="671"/>
    </location>
</feature>
<feature type="compositionally biased region" description="Basic and acidic residues" evidence="2">
    <location>
        <begin position="628"/>
        <end position="637"/>
    </location>
</feature>
<feature type="compositionally biased region" description="Polar residues" evidence="2">
    <location>
        <begin position="594"/>
        <end position="609"/>
    </location>
</feature>
<feature type="compositionally biased region" description="Polar residues" evidence="2">
    <location>
        <begin position="815"/>
        <end position="826"/>
    </location>
</feature>
<proteinExistence type="predicted"/>
<dbReference type="CDD" id="cd23767">
    <property type="entry name" value="IQCD"/>
    <property type="match status" value="1"/>
</dbReference>
<feature type="coiled-coil region" evidence="1">
    <location>
        <begin position="9"/>
        <end position="64"/>
    </location>
</feature>
<dbReference type="Pfam" id="PF00612">
    <property type="entry name" value="IQ"/>
    <property type="match status" value="1"/>
</dbReference>